<dbReference type="STRING" id="1038014.SAMN04487910_1069"/>
<dbReference type="InterPro" id="IPR045625">
    <property type="entry name" value="DUF6427"/>
</dbReference>
<feature type="transmembrane region" description="Helical" evidence="1">
    <location>
        <begin position="12"/>
        <end position="30"/>
    </location>
</feature>
<feature type="transmembrane region" description="Helical" evidence="1">
    <location>
        <begin position="74"/>
        <end position="103"/>
    </location>
</feature>
<keyword evidence="3" id="KW-1185">Reference proteome</keyword>
<keyword evidence="1" id="KW-1133">Transmembrane helix</keyword>
<dbReference type="Proteomes" id="UP000198521">
    <property type="component" value="Unassembled WGS sequence"/>
</dbReference>
<feature type="transmembrane region" description="Helical" evidence="1">
    <location>
        <begin position="239"/>
        <end position="258"/>
    </location>
</feature>
<organism evidence="2 3">
    <name type="scientific">Aquimarina amphilecti</name>
    <dbReference type="NCBI Taxonomy" id="1038014"/>
    <lineage>
        <taxon>Bacteria</taxon>
        <taxon>Pseudomonadati</taxon>
        <taxon>Bacteroidota</taxon>
        <taxon>Flavobacteriia</taxon>
        <taxon>Flavobacteriales</taxon>
        <taxon>Flavobacteriaceae</taxon>
        <taxon>Aquimarina</taxon>
    </lineage>
</organism>
<protein>
    <recommendedName>
        <fullName evidence="4">EpsG family protein</fullName>
    </recommendedName>
</protein>
<evidence type="ECO:0000313" key="3">
    <source>
        <dbReference type="Proteomes" id="UP000198521"/>
    </source>
</evidence>
<feature type="transmembrane region" description="Helical" evidence="1">
    <location>
        <begin position="123"/>
        <end position="152"/>
    </location>
</feature>
<dbReference type="EMBL" id="FOAB01000002">
    <property type="protein sequence ID" value="SEK76767.1"/>
    <property type="molecule type" value="Genomic_DNA"/>
</dbReference>
<reference evidence="3" key="1">
    <citation type="submission" date="2016-10" db="EMBL/GenBank/DDBJ databases">
        <authorList>
            <person name="Varghese N."/>
            <person name="Submissions S."/>
        </authorList>
    </citation>
    <scope>NUCLEOTIDE SEQUENCE [LARGE SCALE GENOMIC DNA]</scope>
    <source>
        <strain evidence="3">DSM 25232 / NCIMB 14723 / 92V</strain>
    </source>
</reference>
<feature type="transmembrane region" description="Helical" evidence="1">
    <location>
        <begin position="208"/>
        <end position="227"/>
    </location>
</feature>
<feature type="transmembrane region" description="Helical" evidence="1">
    <location>
        <begin position="164"/>
        <end position="188"/>
    </location>
</feature>
<feature type="transmembrane region" description="Helical" evidence="1">
    <location>
        <begin position="42"/>
        <end position="62"/>
    </location>
</feature>
<evidence type="ECO:0008006" key="4">
    <source>
        <dbReference type="Google" id="ProtNLM"/>
    </source>
</evidence>
<keyword evidence="1" id="KW-0812">Transmembrane</keyword>
<keyword evidence="1" id="KW-0472">Membrane</keyword>
<evidence type="ECO:0000256" key="1">
    <source>
        <dbReference type="SAM" id="Phobius"/>
    </source>
</evidence>
<sequence length="306" mass="34718">MLSSFFSKSKPINFIIVALYMFVMYVIAHYKNGINLDYFKIVILLVGCVAYILTMLILNHITQKNDLTYKSTHTILLFAFLTGILPISLTNSNILLSNLMIILGVRSVLSLRNGKYIKSNVLNASLCIGLASLAYFWSIAFIAIVFLGVLYFEPKNYRNWIIPFIGLLTVYVLSNCFTLLFYDSFFAITDYVEPISFSFDAYVSNGGFFSIGVLIICILFFLTVYLIKYSRKPTKSKPVLKLIIAQLLIALLLVVITLNKNTSEMIFIAAPLAIIGTTYLEIDHGKFIKEINLWVFLLLPLMTMLF</sequence>
<dbReference type="AlphaFoldDB" id="A0A1H7JSH8"/>
<gene>
    <name evidence="2" type="ORF">SAMN04487910_1069</name>
</gene>
<dbReference type="OrthoDB" id="1439867at2"/>
<proteinExistence type="predicted"/>
<dbReference type="Pfam" id="PF19992">
    <property type="entry name" value="DUF6427"/>
    <property type="match status" value="1"/>
</dbReference>
<name>A0A1H7JSH8_AQUAM</name>
<evidence type="ECO:0000313" key="2">
    <source>
        <dbReference type="EMBL" id="SEK76767.1"/>
    </source>
</evidence>
<accession>A0A1H7JSH8</accession>
<dbReference type="RefSeq" id="WP_139195591.1">
    <property type="nucleotide sequence ID" value="NZ_FOAB01000002.1"/>
</dbReference>